<name>A0A832A803_9BACT</name>
<comment type="caution">
    <text evidence="2">The sequence shown here is derived from an EMBL/GenBank/DDBJ whole genome shotgun (WGS) entry which is preliminary data.</text>
</comment>
<reference evidence="2" key="1">
    <citation type="journal article" date="2020" name="mSystems">
        <title>Genome- and Community-Level Interaction Insights into Carbon Utilization and Element Cycling Functions of Hydrothermarchaeota in Hydrothermal Sediment.</title>
        <authorList>
            <person name="Zhou Z."/>
            <person name="Liu Y."/>
            <person name="Xu W."/>
            <person name="Pan J."/>
            <person name="Luo Z.H."/>
            <person name="Li M."/>
        </authorList>
    </citation>
    <scope>NUCLEOTIDE SEQUENCE [LARGE SCALE GENOMIC DNA]</scope>
    <source>
        <strain evidence="2">SpSt-456</strain>
    </source>
</reference>
<gene>
    <name evidence="2" type="ORF">ENS06_12250</name>
</gene>
<sequence length="88" mass="10095">MVRSPLQGMAFRLPRGFQAWHRRLPNRRSGATRGPTERFRRRKRSAGSACDRGPREGSAPSRCPRRAPRPGLWQSPGSGRCVRRFPQR</sequence>
<organism evidence="2">
    <name type="scientific">Desulfacinum infernum</name>
    <dbReference type="NCBI Taxonomy" id="35837"/>
    <lineage>
        <taxon>Bacteria</taxon>
        <taxon>Pseudomonadati</taxon>
        <taxon>Thermodesulfobacteriota</taxon>
        <taxon>Syntrophobacteria</taxon>
        <taxon>Syntrophobacterales</taxon>
        <taxon>Syntrophobacteraceae</taxon>
        <taxon>Desulfacinum</taxon>
    </lineage>
</organism>
<protein>
    <submittedName>
        <fullName evidence="2">Uncharacterized protein</fullName>
    </submittedName>
</protein>
<proteinExistence type="predicted"/>
<accession>A0A832A803</accession>
<evidence type="ECO:0000313" key="2">
    <source>
        <dbReference type="EMBL" id="HFK98075.1"/>
    </source>
</evidence>
<feature type="region of interest" description="Disordered" evidence="1">
    <location>
        <begin position="22"/>
        <end position="88"/>
    </location>
</feature>
<dbReference type="EMBL" id="DSTK01000036">
    <property type="protein sequence ID" value="HFK98075.1"/>
    <property type="molecule type" value="Genomic_DNA"/>
</dbReference>
<evidence type="ECO:0000256" key="1">
    <source>
        <dbReference type="SAM" id="MobiDB-lite"/>
    </source>
</evidence>
<dbReference type="AlphaFoldDB" id="A0A832A803"/>